<evidence type="ECO:0000313" key="7">
    <source>
        <dbReference type="Proteomes" id="UP000031186"/>
    </source>
</evidence>
<name>A0A0B4FEJ5_METAF</name>
<keyword evidence="1" id="KW-0677">Repeat</keyword>
<evidence type="ECO:0000259" key="5">
    <source>
        <dbReference type="Pfam" id="PF25053"/>
    </source>
</evidence>
<dbReference type="InterPro" id="IPR029058">
    <property type="entry name" value="AB_hydrolase_fold"/>
</dbReference>
<evidence type="ECO:0000259" key="4">
    <source>
        <dbReference type="Pfam" id="PF24883"/>
    </source>
</evidence>
<dbReference type="OrthoDB" id="4941320at2759"/>
<dbReference type="InterPro" id="IPR036770">
    <property type="entry name" value="Ankyrin_rpt-contain_sf"/>
</dbReference>
<protein>
    <submittedName>
        <fullName evidence="6">Ankyrin</fullName>
    </submittedName>
</protein>
<dbReference type="PROSITE" id="PS50297">
    <property type="entry name" value="ANK_REP_REGION"/>
    <property type="match status" value="3"/>
</dbReference>
<feature type="repeat" description="ANK" evidence="2">
    <location>
        <begin position="1240"/>
        <end position="1272"/>
    </location>
</feature>
<dbReference type="Gene3D" id="3.40.50.1820">
    <property type="entry name" value="alpha/beta hydrolase"/>
    <property type="match status" value="2"/>
</dbReference>
<dbReference type="SUPFAM" id="SSF53474">
    <property type="entry name" value="alpha/beta-Hydrolases"/>
    <property type="match status" value="2"/>
</dbReference>
<keyword evidence="2" id="KW-0040">ANK repeat</keyword>
<dbReference type="VEuPathDB" id="FungiDB:MAN_04578"/>
<dbReference type="Pfam" id="PF25053">
    <property type="entry name" value="DUF7791"/>
    <property type="match status" value="1"/>
</dbReference>
<feature type="compositionally biased region" description="Polar residues" evidence="3">
    <location>
        <begin position="7"/>
        <end position="18"/>
    </location>
</feature>
<organism evidence="6 7">
    <name type="scientific">Metarhizium anisopliae (strain ARSEF 549)</name>
    <dbReference type="NCBI Taxonomy" id="3151832"/>
    <lineage>
        <taxon>Eukaryota</taxon>
        <taxon>Fungi</taxon>
        <taxon>Dikarya</taxon>
        <taxon>Ascomycota</taxon>
        <taxon>Pezizomycotina</taxon>
        <taxon>Sordariomycetes</taxon>
        <taxon>Hypocreomycetidae</taxon>
        <taxon>Hypocreales</taxon>
        <taxon>Clavicipitaceae</taxon>
        <taxon>Metarhizium</taxon>
    </lineage>
</organism>
<dbReference type="Pfam" id="PF12796">
    <property type="entry name" value="Ank_2"/>
    <property type="match status" value="2"/>
</dbReference>
<feature type="compositionally biased region" description="Polar residues" evidence="3">
    <location>
        <begin position="2428"/>
        <end position="2442"/>
    </location>
</feature>
<reference evidence="6 7" key="1">
    <citation type="journal article" date="2014" name="Proc. Natl. Acad. Sci. U.S.A.">
        <title>Trajectory and genomic determinants of fungal-pathogen speciation and host adaptation.</title>
        <authorList>
            <person name="Hu X."/>
            <person name="Xiao G."/>
            <person name="Zheng P."/>
            <person name="Shang Y."/>
            <person name="Su Y."/>
            <person name="Zhang X."/>
            <person name="Liu X."/>
            <person name="Zhan S."/>
            <person name="St Leger R.J."/>
            <person name="Wang C."/>
        </authorList>
    </citation>
    <scope>NUCLEOTIDE SEQUENCE [LARGE SCALE GENOMIC DNA]</scope>
    <source>
        <strain evidence="6 7">ARSEF 549</strain>
    </source>
</reference>
<dbReference type="Pfam" id="PF24883">
    <property type="entry name" value="NPHP3_N"/>
    <property type="match status" value="2"/>
</dbReference>
<feature type="repeat" description="ANK" evidence="2">
    <location>
        <begin position="1273"/>
        <end position="1307"/>
    </location>
</feature>
<gene>
    <name evidence="6" type="ORF">MAN_04578</name>
</gene>
<feature type="repeat" description="ANK" evidence="2">
    <location>
        <begin position="1207"/>
        <end position="1239"/>
    </location>
</feature>
<comment type="caution">
    <text evidence="6">The sequence shown here is derived from an EMBL/GenBank/DDBJ whole genome shotgun (WGS) entry which is preliminary data.</text>
</comment>
<evidence type="ECO:0000256" key="2">
    <source>
        <dbReference type="PROSITE-ProRule" id="PRU00023"/>
    </source>
</evidence>
<dbReference type="InterPro" id="IPR002110">
    <property type="entry name" value="Ankyrin_rpt"/>
</dbReference>
<dbReference type="Gene3D" id="1.25.40.20">
    <property type="entry name" value="Ankyrin repeat-containing domain"/>
    <property type="match status" value="1"/>
</dbReference>
<dbReference type="PROSITE" id="PS50088">
    <property type="entry name" value="ANK_REPEAT"/>
    <property type="match status" value="5"/>
</dbReference>
<dbReference type="SMART" id="SM00248">
    <property type="entry name" value="ANK"/>
    <property type="match status" value="8"/>
</dbReference>
<keyword evidence="7" id="KW-1185">Reference proteome</keyword>
<evidence type="ECO:0000313" key="6">
    <source>
        <dbReference type="EMBL" id="KID66297.1"/>
    </source>
</evidence>
<dbReference type="HOGENOM" id="CLU_231957_0_0_1"/>
<dbReference type="Proteomes" id="UP000031186">
    <property type="component" value="Unassembled WGS sequence"/>
</dbReference>
<feature type="domain" description="Nephrocystin 3-like N-terminal" evidence="4">
    <location>
        <begin position="1702"/>
        <end position="1875"/>
    </location>
</feature>
<dbReference type="InterPro" id="IPR056693">
    <property type="entry name" value="DUF7791"/>
</dbReference>
<proteinExistence type="predicted"/>
<dbReference type="Gene3D" id="3.40.50.300">
    <property type="entry name" value="P-loop containing nucleotide triphosphate hydrolases"/>
    <property type="match status" value="2"/>
</dbReference>
<dbReference type="EMBL" id="AZNF01000005">
    <property type="protein sequence ID" value="KID66297.1"/>
    <property type="molecule type" value="Genomic_DNA"/>
</dbReference>
<feature type="compositionally biased region" description="Low complexity" evidence="3">
    <location>
        <begin position="2488"/>
        <end position="2497"/>
    </location>
</feature>
<dbReference type="SUPFAM" id="SSF52540">
    <property type="entry name" value="P-loop containing nucleoside triphosphate hydrolases"/>
    <property type="match status" value="2"/>
</dbReference>
<feature type="domain" description="Nephrocystin 3-like N-terminal" evidence="4">
    <location>
        <begin position="414"/>
        <end position="508"/>
    </location>
</feature>
<dbReference type="PRINTS" id="PR01415">
    <property type="entry name" value="ANKYRIN"/>
</dbReference>
<dbReference type="PANTHER" id="PTHR10039">
    <property type="entry name" value="AMELOGENIN"/>
    <property type="match status" value="1"/>
</dbReference>
<dbReference type="Pfam" id="PF00023">
    <property type="entry name" value="Ank"/>
    <property type="match status" value="1"/>
</dbReference>
<evidence type="ECO:0000256" key="1">
    <source>
        <dbReference type="ARBA" id="ARBA00022737"/>
    </source>
</evidence>
<dbReference type="InterPro" id="IPR027417">
    <property type="entry name" value="P-loop_NTPase"/>
</dbReference>
<feature type="non-terminal residue" evidence="6">
    <location>
        <position position="1"/>
    </location>
</feature>
<feature type="region of interest" description="Disordered" evidence="3">
    <location>
        <begin position="2419"/>
        <end position="2526"/>
    </location>
</feature>
<dbReference type="SUPFAM" id="SSF48403">
    <property type="entry name" value="Ankyrin repeat"/>
    <property type="match status" value="1"/>
</dbReference>
<feature type="repeat" description="ANK" evidence="2">
    <location>
        <begin position="1308"/>
        <end position="1340"/>
    </location>
</feature>
<accession>A0A0B4FEJ5</accession>
<feature type="domain" description="DUF7791" evidence="5">
    <location>
        <begin position="2001"/>
        <end position="2141"/>
    </location>
</feature>
<dbReference type="InterPro" id="IPR056884">
    <property type="entry name" value="NPHP3-like_N"/>
</dbReference>
<feature type="repeat" description="ANK" evidence="2">
    <location>
        <begin position="1144"/>
        <end position="1176"/>
    </location>
</feature>
<dbReference type="PANTHER" id="PTHR10039:SF5">
    <property type="entry name" value="NACHT DOMAIN-CONTAINING PROTEIN"/>
    <property type="match status" value="1"/>
</dbReference>
<feature type="region of interest" description="Disordered" evidence="3">
    <location>
        <begin position="1"/>
        <end position="20"/>
    </location>
</feature>
<feature type="compositionally biased region" description="Polar residues" evidence="3">
    <location>
        <begin position="2451"/>
        <end position="2463"/>
    </location>
</feature>
<evidence type="ECO:0000256" key="3">
    <source>
        <dbReference type="SAM" id="MobiDB-lite"/>
    </source>
</evidence>
<sequence length="2526" mass="283704">MDPRPVTRNSMMQSSPQSFDADVLGTGASFAPKQLGRDMSIETFFLDDAESSMKIHPQADSRVYIESRSRKQHFDFDIVFLHSHGADRYDTWRCGDVFWPDYVVDDLPGARVLLFNYDTKIWAHFGVEDIEKTASNLVRVLGNARQGGYGGKPIIFIAHSLAGFLLKAACIKCMQDSEDLIGGSILNAMSGVIFLGTPHSSVSVGGWQPILQRVHEVAGTFPESSANLDAVAVRAAVDVLSKFYPVLEATKMRIFSFFEQHEASGGSLPILVTSFENGLHHPCETRETLPGNHITMCQFESRLDPGYLLLSNAIQAILSVPGNLDVSISNTPVALLPSRIELSTVFAVQDLLSSKTLHKPSDQDDNAALIPPSIMYQFAPTVKLRRLKILLAFPQSYVTDDLSMRSRDTLSNTEWVVNSHGFREWLDSDSLLIIRGPRGSGKSTLAYRIAHFLGVEKEEDLEDTPRRCVLSYFYRNTLGSDDVIVQMLNQFLLQFLEIMPVLARHFPNHRVFGRARPSWPEWDEQNWTAYDEDSKKMCPDLDTLSRETESTRGLSSKDLLISPFTVPELVEILISIIHDELVGEVIMVIDGLDYSSEISKSLFQRFLELIETMRSKQVKVCLSCDTAQIHSLKHIVALDTLHNFEPVLQPDENLDILFRSVHEKYRVIPSRKNELMLLAGKIRSICMRSHLTVSLARQILGGLSSLDDMKAFTATLEECRMGGLEPETEIDKLYHWAFDHLIILRGWRHMSLLFLIAVAERPLNLAEANALVPSPSEFASWCDEDYKTDTTLSEERNASKPFPETDTMQGVHALESKLLGLVRISNGTLTLFHPDLKTFLLQKLSDRHLRFHLHYHIGIACLTLLQDLIQGSSQMTYDLGSQRYTLPVENFSYPLRYWSKHLSVAQSSDQWIQYESMQVLIPLARLWDNAEVRDLIHGFSPARLPPVSALSIPCILAAHDLAKVLEHFYFLAPGQLPRRDMNLSLEQRCAVVNSGSKAQAVFQRHGRESASSDQYGRTIENYKAWAKSRHDAEQLLLPDWIREAIGIDKMGKCDWGTVRGIAKIASEHKNLSKDSFQQLIALAVRRNDVELVADLLDDGARCHYIDKDDPRKPSVYHIAASIGNTDLIQELIHHASLFCATDAFGMRPIHWAVERGHHKMVKLLVTATLNQDERGQIPLFMACEGVSPTTVLAVLEQGFPPSFTDKLNRTPMHVASSIGATDVVQLLLSKGGNPEAQDDKGITPLHLAAFGGWTGVVDELLASGVFIDVTTNDQQTPLHFACESPNPSLEVVFTLLRRQANPYAKDSEGMTPLHIAVRNGSVATVQLLLKSVTHLDGVEELLELAEQNQEITRIIRTMINQGKLVPELQSKINVVFVHGYYESPTKTWSDGSASWLWPTKYLPGSELQARVFFWDRQLELTDFSSATNFSELGTKLLDFVRSTVYAPELTSKSGKTMPLVFVSHSLGGLVVKAALAGAVRKNDSCLRAIKGLVFLGTPHQELDENSRNDAVPRLVQATIDNRLDPGRNNSLSRRTKLGFAHQEQTEAYNKLDLDFGGICRRLHIKMLSITETSGQLTPLDGIDCKLPNAENVSVDKDHGSLPRLSCTDDVVYEKIVGFLHEVVIREKQSESRIANHQDDYNYVSKSTSPQASFSQPCQPKYSEKDIILALQTDSSGYLPLPSDTVASSLLNSISGFPKKPANSKITDWLNDPECPYLWIRGNAGSGKTVLMAELYHHLIQSSGAQSQPGTMANQTSITGFFFNGRLQDQKTANDMLRSVLYHIFIERGDLVNLLIRDGDIVGTDFLGSSLSWATLSSVFDKTVEVASDTRFILILDALDECGPETEHNSNYLDRVCRFISRRRRLRNLKICFSSRPSNVFLSEFSEVAQLRMEDLNGSDIFRDVEQRVLLSGGFSEVTLQQMDHFRSSDIVKYVEQRLENGEVNQGLVEDVIRLSWGVMLQTAPTVDKLIQHLKDDLDFNHQIVHAPEFLETVYERMLDDIPSQYKKEAARILRIVAISPFQLDIDLLCIAVEDYIVDPEISIQVAPSILVAINAKYGYDEPKRSESDHEERRLKATRRMNRRCGGLLSIQDGKDIRFIHDSVRSFVSKPQNSQGLLGESTDASFDPSNNLLSACIIRLKQNLDEEWQSKCSNVDYTALINNLVTQALTAASLADDGPGVFPYYARLFNELSLICLRIQRLQPLPTSPTYKVPVPDPFNGITHEHYRFLLAIKAELWWYLRKKVNECVVMLKDGSNVSLLTHLINTKGLATLPWATAIRDSCNLPPSGLVESFFICQADPNDATPDRNVWREVLEAGYHLFSVDAVPSNPGPAQTHENKTKWVAIMKLFLDYGADVNASFPETRFDLRDPPTDMEQTTSLRFKTLEPEQTLRDILSLNSEYNSEYREYLGIIEEKRNMQPRQAAEAPTSPQLMPVSATSGSPNKMPWLDHLSQSSTRSCTQPETGGVRTIDTEEGQPPGDHAQRRTSRSAQQQPSEESQPEQEVQRDRWSRLRQGIIRFRHSRTPK</sequence>